<dbReference type="EMBL" id="UINC01050029">
    <property type="protein sequence ID" value="SVB62502.1"/>
    <property type="molecule type" value="Genomic_DNA"/>
</dbReference>
<protein>
    <submittedName>
        <fullName evidence="2">Uncharacterized protein</fullName>
    </submittedName>
</protein>
<dbReference type="AlphaFoldDB" id="A0A382FIR4"/>
<evidence type="ECO:0000256" key="1">
    <source>
        <dbReference type="SAM" id="MobiDB-lite"/>
    </source>
</evidence>
<sequence>MNAASMSGTHSRVPGNGHGMPSKVICPTTGRVAETTVSGMYNQLTKFANKMKTT</sequence>
<feature type="region of interest" description="Disordered" evidence="1">
    <location>
        <begin position="1"/>
        <end position="26"/>
    </location>
</feature>
<name>A0A382FIR4_9ZZZZ</name>
<feature type="compositionally biased region" description="Polar residues" evidence="1">
    <location>
        <begin position="1"/>
        <end position="10"/>
    </location>
</feature>
<gene>
    <name evidence="2" type="ORF">METZ01_LOCUS215356</name>
</gene>
<reference evidence="2" key="1">
    <citation type="submission" date="2018-05" db="EMBL/GenBank/DDBJ databases">
        <authorList>
            <person name="Lanie J.A."/>
            <person name="Ng W.-L."/>
            <person name="Kazmierczak K.M."/>
            <person name="Andrzejewski T.M."/>
            <person name="Davidsen T.M."/>
            <person name="Wayne K.J."/>
            <person name="Tettelin H."/>
            <person name="Glass J.I."/>
            <person name="Rusch D."/>
            <person name="Podicherti R."/>
            <person name="Tsui H.-C.T."/>
            <person name="Winkler M.E."/>
        </authorList>
    </citation>
    <scope>NUCLEOTIDE SEQUENCE</scope>
</reference>
<accession>A0A382FIR4</accession>
<organism evidence="2">
    <name type="scientific">marine metagenome</name>
    <dbReference type="NCBI Taxonomy" id="408172"/>
    <lineage>
        <taxon>unclassified sequences</taxon>
        <taxon>metagenomes</taxon>
        <taxon>ecological metagenomes</taxon>
    </lineage>
</organism>
<evidence type="ECO:0000313" key="2">
    <source>
        <dbReference type="EMBL" id="SVB62502.1"/>
    </source>
</evidence>
<proteinExistence type="predicted"/>